<evidence type="ECO:0000313" key="3">
    <source>
        <dbReference type="RefSeq" id="XP_016444988.1"/>
    </source>
</evidence>
<dbReference type="OrthoDB" id="1227454at2759"/>
<evidence type="ECO:0000259" key="1">
    <source>
        <dbReference type="Pfam" id="PF03372"/>
    </source>
</evidence>
<name>A0A1S3XYI5_TOBAC</name>
<dbReference type="RefSeq" id="XP_016444988.1">
    <property type="nucleotide sequence ID" value="XM_016589502.1"/>
</dbReference>
<dbReference type="PANTHER" id="PTHR35218">
    <property type="entry name" value="RNASE H DOMAIN-CONTAINING PROTEIN"/>
    <property type="match status" value="1"/>
</dbReference>
<evidence type="ECO:0000313" key="2">
    <source>
        <dbReference type="Proteomes" id="UP000790787"/>
    </source>
</evidence>
<reference evidence="2" key="1">
    <citation type="journal article" date="2014" name="Nat. Commun.">
        <title>The tobacco genome sequence and its comparison with those of tomato and potato.</title>
        <authorList>
            <person name="Sierro N."/>
            <person name="Battey J.N."/>
            <person name="Ouadi S."/>
            <person name="Bakaher N."/>
            <person name="Bovet L."/>
            <person name="Willig A."/>
            <person name="Goepfert S."/>
            <person name="Peitsch M.C."/>
            <person name="Ivanov N.V."/>
        </authorList>
    </citation>
    <scope>NUCLEOTIDE SEQUENCE [LARGE SCALE GENOMIC DNA]</scope>
</reference>
<dbReference type="GO" id="GO:0003824">
    <property type="term" value="F:catalytic activity"/>
    <property type="evidence" value="ECO:0007669"/>
    <property type="project" value="InterPro"/>
</dbReference>
<dbReference type="OMA" id="QININRA"/>
<dbReference type="KEGG" id="nta:107770220"/>
<reference evidence="3" key="2">
    <citation type="submission" date="2025-08" db="UniProtKB">
        <authorList>
            <consortium name="RefSeq"/>
        </authorList>
    </citation>
    <scope>IDENTIFICATION</scope>
    <source>
        <tissue evidence="3">Leaf</tissue>
    </source>
</reference>
<dbReference type="PaxDb" id="4097-A0A1S3XYI5"/>
<dbReference type="SUPFAM" id="SSF56219">
    <property type="entry name" value="DNase I-like"/>
    <property type="match status" value="1"/>
</dbReference>
<gene>
    <name evidence="3" type="primary">LOC107770220</name>
</gene>
<proteinExistence type="predicted"/>
<sequence length="372" mass="42922">MKVSFRIRPPTNPEVGKYAMLLLPTFRVRLAESSSWRDPRRSNLFDSENNTMNFIIWNCRGAQSADFRRNFRLLLDYNRLSLEVLLETHCQSHQTVNEDFNFNGLIEVAAIGQAGGIAILWLSNVLNMELVATTAQEIHCHIQVHPFPFKFLFSAIYASTDLTTRQSLWENIICVYDNYKGPWIIGGDFNKITHAADKFGGLPISNARANKLMQCYNYCHLIVLGIKGSRFIWTNGRHNGANILERIDRVMANYNWLNLFPEAMVTHLPRTHSDHCPIKLELQYRPLPHKKIFCFETIWTTHPSFPTVVKQAWSNNLQLLPAIDEFTNIVQDWNSSTIGNIFKRKRKLLARLGGLQSSIHYPTSIFLQNLEE</sequence>
<dbReference type="Pfam" id="PF03372">
    <property type="entry name" value="Exo_endo_phos"/>
    <property type="match status" value="1"/>
</dbReference>
<dbReference type="Proteomes" id="UP000790787">
    <property type="component" value="Chromosome 5"/>
</dbReference>
<feature type="domain" description="Endonuclease/exonuclease/phosphatase" evidence="1">
    <location>
        <begin position="57"/>
        <end position="275"/>
    </location>
</feature>
<dbReference type="STRING" id="4097.A0A1S3XYI5"/>
<organism evidence="2 3">
    <name type="scientific">Nicotiana tabacum</name>
    <name type="common">Common tobacco</name>
    <dbReference type="NCBI Taxonomy" id="4097"/>
    <lineage>
        <taxon>Eukaryota</taxon>
        <taxon>Viridiplantae</taxon>
        <taxon>Streptophyta</taxon>
        <taxon>Embryophyta</taxon>
        <taxon>Tracheophyta</taxon>
        <taxon>Spermatophyta</taxon>
        <taxon>Magnoliopsida</taxon>
        <taxon>eudicotyledons</taxon>
        <taxon>Gunneridae</taxon>
        <taxon>Pentapetalae</taxon>
        <taxon>asterids</taxon>
        <taxon>lamiids</taxon>
        <taxon>Solanales</taxon>
        <taxon>Solanaceae</taxon>
        <taxon>Nicotianoideae</taxon>
        <taxon>Nicotianeae</taxon>
        <taxon>Nicotiana</taxon>
    </lineage>
</organism>
<protein>
    <submittedName>
        <fullName evidence="3">Uncharacterized protein LOC107770220</fullName>
    </submittedName>
</protein>
<keyword evidence="2" id="KW-1185">Reference proteome</keyword>
<dbReference type="Gene3D" id="3.60.10.10">
    <property type="entry name" value="Endonuclease/exonuclease/phosphatase"/>
    <property type="match status" value="1"/>
</dbReference>
<dbReference type="InterPro" id="IPR005135">
    <property type="entry name" value="Endo/exonuclease/phosphatase"/>
</dbReference>
<dbReference type="InterPro" id="IPR036691">
    <property type="entry name" value="Endo/exonu/phosph_ase_sf"/>
</dbReference>
<dbReference type="AlphaFoldDB" id="A0A1S3XYI5"/>
<dbReference type="PANTHER" id="PTHR35218:SF9">
    <property type="entry name" value="ENDONUCLEASE_EXONUCLEASE_PHOSPHATASE DOMAIN-CONTAINING PROTEIN"/>
    <property type="match status" value="1"/>
</dbReference>
<accession>A0A1S3XYI5</accession>
<dbReference type="GeneID" id="107770220"/>